<feature type="transmembrane region" description="Helical" evidence="1">
    <location>
        <begin position="375"/>
        <end position="394"/>
    </location>
</feature>
<dbReference type="SUPFAM" id="SSF51206">
    <property type="entry name" value="cAMP-binding domain-like"/>
    <property type="match status" value="1"/>
</dbReference>
<feature type="transmembrane region" description="Helical" evidence="1">
    <location>
        <begin position="47"/>
        <end position="67"/>
    </location>
</feature>
<dbReference type="RefSeq" id="WP_184176088.1">
    <property type="nucleotide sequence ID" value="NZ_JACHGF010000006.1"/>
</dbReference>
<reference evidence="3 4" key="1">
    <citation type="submission" date="2020-08" db="EMBL/GenBank/DDBJ databases">
        <title>Genomic Encyclopedia of Type Strains, Phase IV (KMG-IV): sequencing the most valuable type-strain genomes for metagenomic binning, comparative biology and taxonomic classification.</title>
        <authorList>
            <person name="Goeker M."/>
        </authorList>
    </citation>
    <scope>NUCLEOTIDE SEQUENCE [LARGE SCALE GENOMIC DNA]</scope>
    <source>
        <strain evidence="3 4">DSM 105074</strain>
    </source>
</reference>
<dbReference type="InterPro" id="IPR018488">
    <property type="entry name" value="cNMP-bd_CS"/>
</dbReference>
<feature type="transmembrane region" description="Helical" evidence="1">
    <location>
        <begin position="15"/>
        <end position="41"/>
    </location>
</feature>
<dbReference type="InterPro" id="IPR014710">
    <property type="entry name" value="RmlC-like_jellyroll"/>
</dbReference>
<dbReference type="PANTHER" id="PTHR23011">
    <property type="entry name" value="CYCLIC NUCLEOTIDE-BINDING DOMAIN CONTAINING PROTEIN"/>
    <property type="match status" value="1"/>
</dbReference>
<feature type="transmembrane region" description="Helical" evidence="1">
    <location>
        <begin position="106"/>
        <end position="127"/>
    </location>
</feature>
<feature type="transmembrane region" description="Helical" evidence="1">
    <location>
        <begin position="400"/>
        <end position="417"/>
    </location>
</feature>
<dbReference type="InterPro" id="IPR018490">
    <property type="entry name" value="cNMP-bd_dom_sf"/>
</dbReference>
<proteinExistence type="predicted"/>
<dbReference type="InterPro" id="IPR000595">
    <property type="entry name" value="cNMP-bd_dom"/>
</dbReference>
<dbReference type="Proteomes" id="UP000557307">
    <property type="component" value="Unassembled WGS sequence"/>
</dbReference>
<feature type="transmembrane region" description="Helical" evidence="1">
    <location>
        <begin position="79"/>
        <end position="100"/>
    </location>
</feature>
<keyword evidence="1" id="KW-0472">Membrane</keyword>
<dbReference type="PROSITE" id="PS50042">
    <property type="entry name" value="CNMP_BINDING_3"/>
    <property type="match status" value="1"/>
</dbReference>
<gene>
    <name evidence="3" type="ORF">HNQ92_003847</name>
</gene>
<feature type="transmembrane region" description="Helical" evidence="1">
    <location>
        <begin position="176"/>
        <end position="193"/>
    </location>
</feature>
<feature type="transmembrane region" description="Helical" evidence="1">
    <location>
        <begin position="148"/>
        <end position="170"/>
    </location>
</feature>
<dbReference type="InterPro" id="IPR016024">
    <property type="entry name" value="ARM-type_fold"/>
</dbReference>
<dbReference type="AlphaFoldDB" id="A0A840TVN9"/>
<dbReference type="Gene3D" id="2.60.120.10">
    <property type="entry name" value="Jelly Rolls"/>
    <property type="match status" value="1"/>
</dbReference>
<dbReference type="Gene3D" id="1.25.10.10">
    <property type="entry name" value="Leucine-rich Repeat Variant"/>
    <property type="match status" value="1"/>
</dbReference>
<sequence length="1081" mass="120384">MKTTSSVKHRDRDQLFLFFLHNFFISLGTIFVYVSANVILLENHPEYSLPIAYVLSTLAMMGVGKIYEYYEHHFLLKKLSGRVLVAVLLLVVLLIGVLGVSHLAQATGASIAVAVGIMVGYRVIYLLTNLEFWGVSALVFDVRQSKRVFSIIGSGDVPAKAVGAILTVLIHSEAALLLLLVMALGAFLLALYIQQRTFRRADVPNHHHGRIRTRSDAQSRVVERLFGGNPLVFQMCLGLVAVAAAGTWIEYNFFVNVKYKFHAQHDVITFIGYLLAITYSVSTLVKLALSGKVVERFGLRNTLLLLPVGTLLISLLLVVLSAVSSDEASLLLYFSAAYLCFEVLRRTVFDPVFLVMFQPLSTQLRLKGHTLAKGFYEPLGMGIAGLLLLLAYYVHSSENALVFGLTALFSLLGYLFLHKAYRQYLLELKNALSKRFLRGGELALEGDALGILIHNLRSEKAEEVLSALDWLERNHPAPIAEQVPQLLIHASGKVRLRALEVIQAAALPYEPPTLYYLATHETDPATRQLAAQLICRSNQTTPDLILELLHSENLSTLEGALVGCLQTNKVPTLVEEKLQRLCQSVRAEEQLVALTIIETVGLRAEQAFVKASLASTDPRVKARAIEAAGALGTPELQGELIRLLAHRSWDKKVLASLIRLGDQGLSLLLEATDQPPGRSGVPAGLSKVIFFCERFPSEKSRKVLTDLAQRPDLALRQAALKVLAEHGEPPESTSTLFEILIREELTHAHQLLHSYDLGADEPEGWDDQIDYELRQATTRLFYLLMLQYDQETVRDARRGTEHASRERRANALEILDNIIPRPIYRCFHALLDDSPLARKSTLFRAYLGESLPVLPVVPYVIERGDAYFGAWTLALALRQWQPTEADMPLVQRYLAHPRPLFREALATALADHAAFKYLVQESIPQTATTMHSTSYPDSVSEMERVLVLKNTRLFETTPENVLTAIAPIMKEVPGREGELLVKKGDIGTFMYIIYAGEVGIYDGTKELARFTKGDIFGELALLDAEPRSASAVAETDVLLFRIDQDDFYDLMEERSEVLRNVLHILCQRIRLQNTKLSGAVG</sequence>
<dbReference type="EMBL" id="JACHGF010000006">
    <property type="protein sequence ID" value="MBB5285687.1"/>
    <property type="molecule type" value="Genomic_DNA"/>
</dbReference>
<dbReference type="SMART" id="SM00100">
    <property type="entry name" value="cNMP"/>
    <property type="match status" value="1"/>
</dbReference>
<feature type="transmembrane region" description="Helical" evidence="1">
    <location>
        <begin position="301"/>
        <end position="324"/>
    </location>
</feature>
<protein>
    <submittedName>
        <fullName evidence="3">HEAT repeat protein</fullName>
    </submittedName>
</protein>
<evidence type="ECO:0000313" key="4">
    <source>
        <dbReference type="Proteomes" id="UP000557307"/>
    </source>
</evidence>
<dbReference type="SUPFAM" id="SSF103473">
    <property type="entry name" value="MFS general substrate transporter"/>
    <property type="match status" value="1"/>
</dbReference>
<evidence type="ECO:0000313" key="3">
    <source>
        <dbReference type="EMBL" id="MBB5285687.1"/>
    </source>
</evidence>
<feature type="transmembrane region" description="Helical" evidence="1">
    <location>
        <begin position="231"/>
        <end position="249"/>
    </location>
</feature>
<feature type="transmembrane region" description="Helical" evidence="1">
    <location>
        <begin position="269"/>
        <end position="289"/>
    </location>
</feature>
<keyword evidence="4" id="KW-1185">Reference proteome</keyword>
<dbReference type="PROSITE" id="PS00889">
    <property type="entry name" value="CNMP_BINDING_2"/>
    <property type="match status" value="1"/>
</dbReference>
<dbReference type="PROSITE" id="PS00888">
    <property type="entry name" value="CNMP_BINDING_1"/>
    <property type="match status" value="1"/>
</dbReference>
<keyword evidence="1" id="KW-1133">Transmembrane helix</keyword>
<evidence type="ECO:0000259" key="2">
    <source>
        <dbReference type="PROSITE" id="PS50042"/>
    </source>
</evidence>
<dbReference type="CDD" id="cd00038">
    <property type="entry name" value="CAP_ED"/>
    <property type="match status" value="1"/>
</dbReference>
<dbReference type="InterPro" id="IPR036259">
    <property type="entry name" value="MFS_trans_sf"/>
</dbReference>
<keyword evidence="1" id="KW-0812">Transmembrane</keyword>
<dbReference type="InterPro" id="IPR011989">
    <property type="entry name" value="ARM-like"/>
</dbReference>
<name>A0A840TVN9_9BACT</name>
<dbReference type="Pfam" id="PF00027">
    <property type="entry name" value="cNMP_binding"/>
    <property type="match status" value="1"/>
</dbReference>
<feature type="domain" description="Cyclic nucleotide-binding" evidence="2">
    <location>
        <begin position="953"/>
        <end position="1068"/>
    </location>
</feature>
<evidence type="ECO:0000256" key="1">
    <source>
        <dbReference type="SAM" id="Phobius"/>
    </source>
</evidence>
<organism evidence="3 4">
    <name type="scientific">Rhabdobacter roseus</name>
    <dbReference type="NCBI Taxonomy" id="1655419"/>
    <lineage>
        <taxon>Bacteria</taxon>
        <taxon>Pseudomonadati</taxon>
        <taxon>Bacteroidota</taxon>
        <taxon>Cytophagia</taxon>
        <taxon>Cytophagales</taxon>
        <taxon>Cytophagaceae</taxon>
        <taxon>Rhabdobacter</taxon>
    </lineage>
</organism>
<dbReference type="PANTHER" id="PTHR23011:SF28">
    <property type="entry name" value="CYCLIC NUCLEOTIDE-BINDING DOMAIN CONTAINING PROTEIN"/>
    <property type="match status" value="1"/>
</dbReference>
<dbReference type="SUPFAM" id="SSF48371">
    <property type="entry name" value="ARM repeat"/>
    <property type="match status" value="1"/>
</dbReference>
<dbReference type="PRINTS" id="PR00103">
    <property type="entry name" value="CAMPKINASE"/>
</dbReference>
<accession>A0A840TVN9</accession>
<comment type="caution">
    <text evidence="3">The sequence shown here is derived from an EMBL/GenBank/DDBJ whole genome shotgun (WGS) entry which is preliminary data.</text>
</comment>